<organism evidence="2">
    <name type="scientific">uncultured Caudovirales phage</name>
    <dbReference type="NCBI Taxonomy" id="2100421"/>
    <lineage>
        <taxon>Viruses</taxon>
        <taxon>Duplodnaviria</taxon>
        <taxon>Heunggongvirae</taxon>
        <taxon>Uroviricota</taxon>
        <taxon>Caudoviricetes</taxon>
        <taxon>Peduoviridae</taxon>
        <taxon>Maltschvirus</taxon>
        <taxon>Maltschvirus maltsch</taxon>
    </lineage>
</organism>
<name>A0A6J5M345_9CAUD</name>
<evidence type="ECO:0000313" key="2">
    <source>
        <dbReference type="EMBL" id="CAB4139496.1"/>
    </source>
</evidence>
<sequence>MRWTKKDEISKPQNIMPMEWGPPVPQEYGRYTVRFLYLLLIVLLLIALSGCSKAVSISPMPPPPVNLETPCRELPNVPSPLIDPERVLWENELLIRYAECSVKHRLTIEAWLEAVKQN</sequence>
<protein>
    <submittedName>
        <fullName evidence="2">Uncharacterized protein</fullName>
    </submittedName>
</protein>
<keyword evidence="1" id="KW-1133">Transmembrane helix</keyword>
<keyword evidence="1" id="KW-0812">Transmembrane</keyword>
<dbReference type="EMBL" id="LR796360">
    <property type="protein sequence ID" value="CAB4139496.1"/>
    <property type="molecule type" value="Genomic_DNA"/>
</dbReference>
<reference evidence="2" key="1">
    <citation type="submission" date="2020-04" db="EMBL/GenBank/DDBJ databases">
        <authorList>
            <person name="Chiriac C."/>
            <person name="Salcher M."/>
            <person name="Ghai R."/>
            <person name="Kavagutti S V."/>
        </authorList>
    </citation>
    <scope>NUCLEOTIDE SEQUENCE</scope>
</reference>
<proteinExistence type="predicted"/>
<gene>
    <name evidence="2" type="ORF">UFOVP351_54</name>
</gene>
<feature type="transmembrane region" description="Helical" evidence="1">
    <location>
        <begin position="35"/>
        <end position="55"/>
    </location>
</feature>
<evidence type="ECO:0000256" key="1">
    <source>
        <dbReference type="SAM" id="Phobius"/>
    </source>
</evidence>
<accession>A0A6J5M345</accession>
<keyword evidence="1" id="KW-0472">Membrane</keyword>